<dbReference type="KEGG" id="tet:TTHERM_01211810"/>
<dbReference type="GeneID" id="7842320"/>
<comment type="subcellular location">
    <subcellularLocation>
        <location evidence="1 6">Membrane</location>
        <topology evidence="1 6">Multi-pass membrane protein</topology>
    </subcellularLocation>
</comment>
<feature type="transmembrane region" description="Helical" evidence="6">
    <location>
        <begin position="195"/>
        <end position="217"/>
    </location>
</feature>
<accession>Q23QE2</accession>
<dbReference type="Pfam" id="PF05832">
    <property type="entry name" value="DUF846"/>
    <property type="match status" value="1"/>
</dbReference>
<dbReference type="STRING" id="312017.Q23QE2"/>
<sequence>MNTEDLPQDQDYENQVKNDNINLDFNASNDVEKNQQIYGSEYAPNNQQPTSAEGRSQANSIQSQPEPPKQKVAANALDIRAAGHPGVCVTHFILKLSSLLCFFLIGSDHNTICFVFTILFTAFDFWIVKNITGRKLVLLKWQCSVDDNGDEKWVFESTEPGIKPNQIDSTFFWFIQFSICAIWLLVSLYELFTLSFFWLILTLVCFFIHTVNFSGFYKCRGEHQKKIKSYMTTLGMKAIASNM</sequence>
<feature type="transmembrane region" description="Helical" evidence="6">
    <location>
        <begin position="111"/>
        <end position="128"/>
    </location>
</feature>
<dbReference type="AlphaFoldDB" id="Q23QE2"/>
<evidence type="ECO:0000256" key="5">
    <source>
        <dbReference type="ARBA" id="ARBA00023136"/>
    </source>
</evidence>
<dbReference type="OrthoDB" id="2151161at2759"/>
<dbReference type="eggNOG" id="KOG3195">
    <property type="taxonomic scope" value="Eukaryota"/>
</dbReference>
<dbReference type="HOGENOM" id="CLU_077281_0_0_1"/>
<protein>
    <recommendedName>
        <fullName evidence="6">Golgi apparatus membrane protein TVP23 homolog</fullName>
    </recommendedName>
</protein>
<evidence type="ECO:0000256" key="3">
    <source>
        <dbReference type="ARBA" id="ARBA00022692"/>
    </source>
</evidence>
<name>Q23QE2_TETTS</name>
<feature type="compositionally biased region" description="Acidic residues" evidence="7">
    <location>
        <begin position="1"/>
        <end position="12"/>
    </location>
</feature>
<dbReference type="GO" id="GO:0000139">
    <property type="term" value="C:Golgi membrane"/>
    <property type="evidence" value="ECO:0007669"/>
    <property type="project" value="TreeGrafter"/>
</dbReference>
<dbReference type="InterPro" id="IPR008564">
    <property type="entry name" value="TVP23-like"/>
</dbReference>
<dbReference type="EMBL" id="GG662648">
    <property type="protein sequence ID" value="EAR98755.2"/>
    <property type="molecule type" value="Genomic_DNA"/>
</dbReference>
<keyword evidence="4 6" id="KW-1133">Transmembrane helix</keyword>
<gene>
    <name evidence="8" type="ORF">TTHERM_01211810</name>
</gene>
<dbReference type="Proteomes" id="UP000009168">
    <property type="component" value="Unassembled WGS sequence"/>
</dbReference>
<keyword evidence="3 6" id="KW-0812">Transmembrane</keyword>
<dbReference type="RefSeq" id="XP_001019000.2">
    <property type="nucleotide sequence ID" value="XM_001019000.3"/>
</dbReference>
<feature type="transmembrane region" description="Helical" evidence="6">
    <location>
        <begin position="87"/>
        <end position="105"/>
    </location>
</feature>
<dbReference type="PANTHER" id="PTHR13019:SF7">
    <property type="entry name" value="GOLGI APPARATUS MEMBRANE PROTEIN TVP23"/>
    <property type="match status" value="1"/>
</dbReference>
<feature type="compositionally biased region" description="Polar residues" evidence="7">
    <location>
        <begin position="13"/>
        <end position="64"/>
    </location>
</feature>
<feature type="region of interest" description="Disordered" evidence="7">
    <location>
        <begin position="1"/>
        <end position="69"/>
    </location>
</feature>
<dbReference type="PANTHER" id="PTHR13019">
    <property type="entry name" value="GOLGI APPARATUS MEMBRANE PROTEIN TVP23"/>
    <property type="match status" value="1"/>
</dbReference>
<keyword evidence="5 6" id="KW-0472">Membrane</keyword>
<organism evidence="8 9">
    <name type="scientific">Tetrahymena thermophila (strain SB210)</name>
    <dbReference type="NCBI Taxonomy" id="312017"/>
    <lineage>
        <taxon>Eukaryota</taxon>
        <taxon>Sar</taxon>
        <taxon>Alveolata</taxon>
        <taxon>Ciliophora</taxon>
        <taxon>Intramacronucleata</taxon>
        <taxon>Oligohymenophorea</taxon>
        <taxon>Hymenostomatida</taxon>
        <taxon>Tetrahymenina</taxon>
        <taxon>Tetrahymenidae</taxon>
        <taxon>Tetrahymena</taxon>
    </lineage>
</organism>
<evidence type="ECO:0000256" key="2">
    <source>
        <dbReference type="ARBA" id="ARBA00005467"/>
    </source>
</evidence>
<evidence type="ECO:0000256" key="7">
    <source>
        <dbReference type="SAM" id="MobiDB-lite"/>
    </source>
</evidence>
<dbReference type="GO" id="GO:0009306">
    <property type="term" value="P:protein secretion"/>
    <property type="evidence" value="ECO:0007669"/>
    <property type="project" value="TreeGrafter"/>
</dbReference>
<reference evidence="9" key="1">
    <citation type="journal article" date="2006" name="PLoS Biol.">
        <title>Macronuclear genome sequence of the ciliate Tetrahymena thermophila, a model eukaryote.</title>
        <authorList>
            <person name="Eisen J.A."/>
            <person name="Coyne R.S."/>
            <person name="Wu M."/>
            <person name="Wu D."/>
            <person name="Thiagarajan M."/>
            <person name="Wortman J.R."/>
            <person name="Badger J.H."/>
            <person name="Ren Q."/>
            <person name="Amedeo P."/>
            <person name="Jones K.M."/>
            <person name="Tallon L.J."/>
            <person name="Delcher A.L."/>
            <person name="Salzberg S.L."/>
            <person name="Silva J.C."/>
            <person name="Haas B.J."/>
            <person name="Majoros W.H."/>
            <person name="Farzad M."/>
            <person name="Carlton J.M."/>
            <person name="Smith R.K. Jr."/>
            <person name="Garg J."/>
            <person name="Pearlman R.E."/>
            <person name="Karrer K.M."/>
            <person name="Sun L."/>
            <person name="Manning G."/>
            <person name="Elde N.C."/>
            <person name="Turkewitz A.P."/>
            <person name="Asai D.J."/>
            <person name="Wilkes D.E."/>
            <person name="Wang Y."/>
            <person name="Cai H."/>
            <person name="Collins K."/>
            <person name="Stewart B.A."/>
            <person name="Lee S.R."/>
            <person name="Wilamowska K."/>
            <person name="Weinberg Z."/>
            <person name="Ruzzo W.L."/>
            <person name="Wloga D."/>
            <person name="Gaertig J."/>
            <person name="Frankel J."/>
            <person name="Tsao C.-C."/>
            <person name="Gorovsky M.A."/>
            <person name="Keeling P.J."/>
            <person name="Waller R.F."/>
            <person name="Patron N.J."/>
            <person name="Cherry J.M."/>
            <person name="Stover N.A."/>
            <person name="Krieger C.J."/>
            <person name="del Toro C."/>
            <person name="Ryder H.F."/>
            <person name="Williamson S.C."/>
            <person name="Barbeau R.A."/>
            <person name="Hamilton E.P."/>
            <person name="Orias E."/>
        </authorList>
    </citation>
    <scope>NUCLEOTIDE SEQUENCE [LARGE SCALE GENOMIC DNA]</scope>
    <source>
        <strain evidence="9">SB210</strain>
    </source>
</reference>
<dbReference type="InParanoid" id="Q23QE2"/>
<keyword evidence="9" id="KW-1185">Reference proteome</keyword>
<feature type="transmembrane region" description="Helical" evidence="6">
    <location>
        <begin position="171"/>
        <end position="189"/>
    </location>
</feature>
<comment type="similarity">
    <text evidence="2 6">Belongs to the TVP23 family.</text>
</comment>
<evidence type="ECO:0000256" key="6">
    <source>
        <dbReference type="RuleBase" id="RU361206"/>
    </source>
</evidence>
<evidence type="ECO:0000256" key="4">
    <source>
        <dbReference type="ARBA" id="ARBA00022989"/>
    </source>
</evidence>
<proteinExistence type="inferred from homology"/>
<evidence type="ECO:0000313" key="8">
    <source>
        <dbReference type="EMBL" id="EAR98755.2"/>
    </source>
</evidence>
<evidence type="ECO:0000313" key="9">
    <source>
        <dbReference type="Proteomes" id="UP000009168"/>
    </source>
</evidence>
<dbReference type="GO" id="GO:0016192">
    <property type="term" value="P:vesicle-mediated transport"/>
    <property type="evidence" value="ECO:0007669"/>
    <property type="project" value="TreeGrafter"/>
</dbReference>
<evidence type="ECO:0000256" key="1">
    <source>
        <dbReference type="ARBA" id="ARBA00004141"/>
    </source>
</evidence>